<dbReference type="EMBL" id="SGKU01000104">
    <property type="protein sequence ID" value="NFA44571.1"/>
    <property type="molecule type" value="Genomic_DNA"/>
</dbReference>
<reference evidence="1 2" key="1">
    <citation type="submission" date="2019-02" db="EMBL/GenBank/DDBJ databases">
        <title>Genome sequencing of Clostridium botulinum clinical isolates.</title>
        <authorList>
            <person name="Brunt J."/>
            <person name="Van Vliet A.H.M."/>
            <person name="Stringer S.C."/>
            <person name="Grant K.A."/>
            <person name="Carter A.C."/>
            <person name="Peck M.W."/>
        </authorList>
    </citation>
    <scope>NUCLEOTIDE SEQUENCE [LARGE SCALE GENOMIC DNA]</scope>
    <source>
        <strain evidence="1 2">H113700579</strain>
    </source>
</reference>
<protein>
    <submittedName>
        <fullName evidence="1">Uncharacterized protein</fullName>
    </submittedName>
</protein>
<dbReference type="AlphaFoldDB" id="A0A6M0STF8"/>
<proteinExistence type="predicted"/>
<name>A0A6M0STF8_CLOBO</name>
<evidence type="ECO:0000313" key="1">
    <source>
        <dbReference type="EMBL" id="NFA44571.1"/>
    </source>
</evidence>
<gene>
    <name evidence="1" type="ORF">EXM65_18955</name>
</gene>
<evidence type="ECO:0000313" key="2">
    <source>
        <dbReference type="Proteomes" id="UP000472355"/>
    </source>
</evidence>
<sequence>MERYNVKGCGFNTYGYKSEDIKDVPKMIEQCLIDLKKREDTWKDNAIKDLNNLKANNLYSRFYK</sequence>
<organism evidence="1 2">
    <name type="scientific">Clostridium botulinum</name>
    <dbReference type="NCBI Taxonomy" id="1491"/>
    <lineage>
        <taxon>Bacteria</taxon>
        <taxon>Bacillati</taxon>
        <taxon>Bacillota</taxon>
        <taxon>Clostridia</taxon>
        <taxon>Eubacteriales</taxon>
        <taxon>Clostridiaceae</taxon>
        <taxon>Clostridium</taxon>
    </lineage>
</organism>
<accession>A0A6M0STF8</accession>
<dbReference type="Proteomes" id="UP000472355">
    <property type="component" value="Unassembled WGS sequence"/>
</dbReference>
<comment type="caution">
    <text evidence="1">The sequence shown here is derived from an EMBL/GenBank/DDBJ whole genome shotgun (WGS) entry which is preliminary data.</text>
</comment>